<dbReference type="AlphaFoldDB" id="A0A532UY49"/>
<dbReference type="Gene3D" id="3.30.420.10">
    <property type="entry name" value="Ribonuclease H-like superfamily/Ribonuclease H"/>
    <property type="match status" value="1"/>
</dbReference>
<sequence>ITFDNGPENAEHEVISKATDIKCFFCEPYSSWQRGTNEHTNGLVRQYLPKKTNFATISNEEIRLIESRLNDRPRTEGRRIRSKCLGFKTPLEVANLCVALQR</sequence>
<dbReference type="GO" id="GO:0005829">
    <property type="term" value="C:cytosol"/>
    <property type="evidence" value="ECO:0007669"/>
    <property type="project" value="TreeGrafter"/>
</dbReference>
<protein>
    <submittedName>
        <fullName evidence="2">IS30 family transposase</fullName>
    </submittedName>
</protein>
<dbReference type="GO" id="GO:0015074">
    <property type="term" value="P:DNA integration"/>
    <property type="evidence" value="ECO:0007669"/>
    <property type="project" value="InterPro"/>
</dbReference>
<feature type="domain" description="Integrase catalytic" evidence="1">
    <location>
        <begin position="1"/>
        <end position="98"/>
    </location>
</feature>
<dbReference type="PANTHER" id="PTHR10948">
    <property type="entry name" value="TRANSPOSASE"/>
    <property type="match status" value="1"/>
</dbReference>
<dbReference type="SUPFAM" id="SSF53098">
    <property type="entry name" value="Ribonuclease H-like"/>
    <property type="match status" value="1"/>
</dbReference>
<evidence type="ECO:0000313" key="3">
    <source>
        <dbReference type="Proteomes" id="UP000317778"/>
    </source>
</evidence>
<gene>
    <name evidence="2" type="ORF">CEE36_10070</name>
</gene>
<dbReference type="GO" id="GO:0003676">
    <property type="term" value="F:nucleic acid binding"/>
    <property type="evidence" value="ECO:0007669"/>
    <property type="project" value="InterPro"/>
</dbReference>
<dbReference type="PROSITE" id="PS50994">
    <property type="entry name" value="INTEGRASE"/>
    <property type="match status" value="1"/>
</dbReference>
<comment type="caution">
    <text evidence="2">The sequence shown here is derived from an EMBL/GenBank/DDBJ whole genome shotgun (WGS) entry which is preliminary data.</text>
</comment>
<reference evidence="2 3" key="1">
    <citation type="submission" date="2017-06" db="EMBL/GenBank/DDBJ databases">
        <title>Novel microbial phyla capable of carbon fixation and sulfur reduction in deep-sea sediments.</title>
        <authorList>
            <person name="Huang J."/>
            <person name="Baker B."/>
            <person name="Wang Y."/>
        </authorList>
    </citation>
    <scope>NUCLEOTIDE SEQUENCE [LARGE SCALE GENOMIC DNA]</scope>
    <source>
        <strain evidence="2">B3_TA06</strain>
    </source>
</reference>
<dbReference type="InterPro" id="IPR051917">
    <property type="entry name" value="Transposase-Integrase"/>
</dbReference>
<dbReference type="GO" id="GO:0032196">
    <property type="term" value="P:transposition"/>
    <property type="evidence" value="ECO:0007669"/>
    <property type="project" value="TreeGrafter"/>
</dbReference>
<accession>A0A532UY49</accession>
<dbReference type="InterPro" id="IPR053392">
    <property type="entry name" value="Transposase_IS30-like"/>
</dbReference>
<dbReference type="InterPro" id="IPR012337">
    <property type="entry name" value="RNaseH-like_sf"/>
</dbReference>
<organism evidence="2 3">
    <name type="scientific">candidate division TA06 bacterium B3_TA06</name>
    <dbReference type="NCBI Taxonomy" id="2012487"/>
    <lineage>
        <taxon>Bacteria</taxon>
        <taxon>Bacteria division TA06</taxon>
    </lineage>
</organism>
<dbReference type="InterPro" id="IPR036397">
    <property type="entry name" value="RNaseH_sf"/>
</dbReference>
<proteinExistence type="predicted"/>
<dbReference type="EMBL" id="NJBO01000022">
    <property type="protein sequence ID" value="TKJ39868.1"/>
    <property type="molecule type" value="Genomic_DNA"/>
</dbReference>
<evidence type="ECO:0000259" key="1">
    <source>
        <dbReference type="PROSITE" id="PS50994"/>
    </source>
</evidence>
<dbReference type="NCBIfam" id="NF033563">
    <property type="entry name" value="transpos_IS30"/>
    <property type="match status" value="1"/>
</dbReference>
<evidence type="ECO:0000313" key="2">
    <source>
        <dbReference type="EMBL" id="TKJ39868.1"/>
    </source>
</evidence>
<dbReference type="PANTHER" id="PTHR10948:SF23">
    <property type="entry name" value="TRANSPOSASE INSI FOR INSERTION SEQUENCE ELEMENT IS30A-RELATED"/>
    <property type="match status" value="1"/>
</dbReference>
<dbReference type="InterPro" id="IPR001584">
    <property type="entry name" value="Integrase_cat-core"/>
</dbReference>
<name>A0A532UY49_UNCT6</name>
<feature type="non-terminal residue" evidence="2">
    <location>
        <position position="1"/>
    </location>
</feature>
<dbReference type="GO" id="GO:0004803">
    <property type="term" value="F:transposase activity"/>
    <property type="evidence" value="ECO:0007669"/>
    <property type="project" value="TreeGrafter"/>
</dbReference>
<dbReference type="Proteomes" id="UP000317778">
    <property type="component" value="Unassembled WGS sequence"/>
</dbReference>